<evidence type="ECO:0000313" key="2">
    <source>
        <dbReference type="Proteomes" id="UP000266673"/>
    </source>
</evidence>
<dbReference type="Proteomes" id="UP000266673">
    <property type="component" value="Unassembled WGS sequence"/>
</dbReference>
<dbReference type="AlphaFoldDB" id="A0A397UJ70"/>
<dbReference type="OrthoDB" id="2440457at2759"/>
<reference evidence="1 2" key="1">
    <citation type="submission" date="2018-06" db="EMBL/GenBank/DDBJ databases">
        <title>Comparative genomics reveals the genomic features of Rhizophagus irregularis, R. cerebriforme, R. diaphanum and Gigaspora rosea, and their symbiotic lifestyle signature.</title>
        <authorList>
            <person name="Morin E."/>
            <person name="San Clemente H."/>
            <person name="Chen E.C.H."/>
            <person name="De La Providencia I."/>
            <person name="Hainaut M."/>
            <person name="Kuo A."/>
            <person name="Kohler A."/>
            <person name="Murat C."/>
            <person name="Tang N."/>
            <person name="Roy S."/>
            <person name="Loubradou J."/>
            <person name="Henrissat B."/>
            <person name="Grigoriev I.V."/>
            <person name="Corradi N."/>
            <person name="Roux C."/>
            <person name="Martin F.M."/>
        </authorList>
    </citation>
    <scope>NUCLEOTIDE SEQUENCE [LARGE SCALE GENOMIC DNA]</scope>
    <source>
        <strain evidence="1 2">DAOM 194757</strain>
    </source>
</reference>
<sequence length="221" mass="25708">MASRAAWEAVDTMASLGYSACAKTVEEFRKKIQIEYVIKIEQHFITNKNLFHVYNVDDYHSIHENRRPNTVSTSSAKHFATFVAKPIIECLSVPLNFNNVLIHNPANIEAYRICWYLLHKYKGMFDVSYLNYRILRGRLIFEEFDQIEALMVHSYADNLAERREERLMNGLKLVGFKEQSLHSVQDYVNALKVLLLLNDKTEHLNETVAPVVVDWPGQIFI</sequence>
<proteinExistence type="predicted"/>
<dbReference type="EMBL" id="QKWP01001364">
    <property type="protein sequence ID" value="RIB09531.1"/>
    <property type="molecule type" value="Genomic_DNA"/>
</dbReference>
<evidence type="ECO:0000313" key="1">
    <source>
        <dbReference type="EMBL" id="RIB09531.1"/>
    </source>
</evidence>
<comment type="caution">
    <text evidence="1">The sequence shown here is derived from an EMBL/GenBank/DDBJ whole genome shotgun (WGS) entry which is preliminary data.</text>
</comment>
<organism evidence="1 2">
    <name type="scientific">Gigaspora rosea</name>
    <dbReference type="NCBI Taxonomy" id="44941"/>
    <lineage>
        <taxon>Eukaryota</taxon>
        <taxon>Fungi</taxon>
        <taxon>Fungi incertae sedis</taxon>
        <taxon>Mucoromycota</taxon>
        <taxon>Glomeromycotina</taxon>
        <taxon>Glomeromycetes</taxon>
        <taxon>Diversisporales</taxon>
        <taxon>Gigasporaceae</taxon>
        <taxon>Gigaspora</taxon>
    </lineage>
</organism>
<name>A0A397UJ70_9GLOM</name>
<protein>
    <submittedName>
        <fullName evidence="1">Uncharacterized protein</fullName>
    </submittedName>
</protein>
<accession>A0A397UJ70</accession>
<gene>
    <name evidence="1" type="ORF">C2G38_2208680</name>
</gene>
<keyword evidence="2" id="KW-1185">Reference proteome</keyword>